<proteinExistence type="inferred from homology"/>
<evidence type="ECO:0000259" key="2">
    <source>
        <dbReference type="Pfam" id="PF01636"/>
    </source>
</evidence>
<comment type="similarity">
    <text evidence="1">Belongs to the pseudomonas-type ThrB family.</text>
</comment>
<name>A0ABW5A3J8_9BACL</name>
<dbReference type="InterPro" id="IPR002575">
    <property type="entry name" value="Aminoglycoside_PTrfase"/>
</dbReference>
<dbReference type="InterPro" id="IPR011009">
    <property type="entry name" value="Kinase-like_dom_sf"/>
</dbReference>
<evidence type="ECO:0000256" key="1">
    <source>
        <dbReference type="ARBA" id="ARBA00038240"/>
    </source>
</evidence>
<dbReference type="InterPro" id="IPR050249">
    <property type="entry name" value="Pseudomonas-type_ThrB"/>
</dbReference>
<dbReference type="Gene3D" id="3.90.1200.10">
    <property type="match status" value="1"/>
</dbReference>
<feature type="domain" description="Aminoglycoside phosphotransferase" evidence="2">
    <location>
        <begin position="58"/>
        <end position="249"/>
    </location>
</feature>
<dbReference type="PANTHER" id="PTHR21064">
    <property type="entry name" value="AMINOGLYCOSIDE PHOSPHOTRANSFERASE DOMAIN-CONTAINING PROTEIN-RELATED"/>
    <property type="match status" value="1"/>
</dbReference>
<accession>A0ABW5A3J8</accession>
<dbReference type="Pfam" id="PF01636">
    <property type="entry name" value="APH"/>
    <property type="match status" value="1"/>
</dbReference>
<evidence type="ECO:0000313" key="4">
    <source>
        <dbReference type="Proteomes" id="UP001597343"/>
    </source>
</evidence>
<comment type="caution">
    <text evidence="3">The sequence shown here is derived from an EMBL/GenBank/DDBJ whole genome shotgun (WGS) entry which is preliminary data.</text>
</comment>
<gene>
    <name evidence="3" type="ORF">ACFSOY_19245</name>
</gene>
<dbReference type="SUPFAM" id="SSF56112">
    <property type="entry name" value="Protein kinase-like (PK-like)"/>
    <property type="match status" value="1"/>
</dbReference>
<reference evidence="4" key="1">
    <citation type="journal article" date="2019" name="Int. J. Syst. Evol. Microbiol.">
        <title>The Global Catalogue of Microorganisms (GCM) 10K type strain sequencing project: providing services to taxonomists for standard genome sequencing and annotation.</title>
        <authorList>
            <consortium name="The Broad Institute Genomics Platform"/>
            <consortium name="The Broad Institute Genome Sequencing Center for Infectious Disease"/>
            <person name="Wu L."/>
            <person name="Ma J."/>
        </authorList>
    </citation>
    <scope>NUCLEOTIDE SEQUENCE [LARGE SCALE GENOMIC DNA]</scope>
    <source>
        <strain evidence="4">CGMCC 1.13574</strain>
    </source>
</reference>
<dbReference type="Proteomes" id="UP001597343">
    <property type="component" value="Unassembled WGS sequence"/>
</dbReference>
<dbReference type="RefSeq" id="WP_386049470.1">
    <property type="nucleotide sequence ID" value="NZ_JBHUIO010000011.1"/>
</dbReference>
<protein>
    <submittedName>
        <fullName evidence="3">Phosphotransferase enzyme family protein</fullName>
    </submittedName>
</protein>
<sequence length="331" mass="38417">MMKLSLMHRVVDTVDENWQSPLAEQILARWEHDPGTAQYYRASANFIFIFKNAGKLHFLRFNERTERAKKLLEAELELLHALDERSLRVSRPVKSLHGREVEEVQTEWGTFYAVVFEALSGEHPDAEELRPEQYAAWGKELGKLHQAMKALPEELSAQRPSWRDHLAFVSEMIPPDDQAAREKLGQLLHWASTLPTTKENFGLIHYDFELDNLRFAGEEIGILDFDDCSRYWYVADLAYALRDLFEAGGFDRSHPLFLAFLSGYRSATQIDPNYEQQIQQFYELHNLVMYAKLLRAVDLSDSQDHPEWLANLNKKLVAYRARCHAKFASNS</sequence>
<evidence type="ECO:0000313" key="3">
    <source>
        <dbReference type="EMBL" id="MFD2172106.1"/>
    </source>
</evidence>
<organism evidence="3 4">
    <name type="scientific">Tumebacillus lipolyticus</name>
    <dbReference type="NCBI Taxonomy" id="1280370"/>
    <lineage>
        <taxon>Bacteria</taxon>
        <taxon>Bacillati</taxon>
        <taxon>Bacillota</taxon>
        <taxon>Bacilli</taxon>
        <taxon>Bacillales</taxon>
        <taxon>Alicyclobacillaceae</taxon>
        <taxon>Tumebacillus</taxon>
    </lineage>
</organism>
<dbReference type="PANTHER" id="PTHR21064:SF6">
    <property type="entry name" value="AMINOGLYCOSIDE PHOSPHOTRANSFERASE DOMAIN-CONTAINING PROTEIN"/>
    <property type="match status" value="1"/>
</dbReference>
<keyword evidence="4" id="KW-1185">Reference proteome</keyword>
<dbReference type="EMBL" id="JBHUIO010000011">
    <property type="protein sequence ID" value="MFD2172106.1"/>
    <property type="molecule type" value="Genomic_DNA"/>
</dbReference>